<dbReference type="AlphaFoldDB" id="A0AAX3M5M1"/>
<proteinExistence type="predicted"/>
<dbReference type="Proteomes" id="UP001220509">
    <property type="component" value="Chromosome"/>
</dbReference>
<evidence type="ECO:0000313" key="3">
    <source>
        <dbReference type="Proteomes" id="UP001220509"/>
    </source>
</evidence>
<gene>
    <name evidence="2" type="ORF">PQ456_06740</name>
</gene>
<protein>
    <submittedName>
        <fullName evidence="2">Uncharacterized protein</fullName>
    </submittedName>
</protein>
<keyword evidence="1" id="KW-0732">Signal</keyword>
<feature type="signal peptide" evidence="1">
    <location>
        <begin position="1"/>
        <end position="30"/>
    </location>
</feature>
<accession>A0AAX3M5M1</accession>
<sequence>MNKVWSKASAILLLGSAILFSSSASTPVYAASSTYKVTFEQARLVSNDHVGNEWSIAAAVAGKAINEGKSMNVSVDSKGSIKLYGYVVEEDKIPDEGENTKTVNVSSISSKGSTVKVMVTVTENRGRYSGNEAIWEFTYKIKKQ</sequence>
<dbReference type="KEGG" id="pka:PQ456_06740"/>
<reference evidence="2 3" key="1">
    <citation type="submission" date="2023-02" db="EMBL/GenBank/DDBJ databases">
        <title>Genome sequence of Paenibacillus kyungheensis KACC 18744.</title>
        <authorList>
            <person name="Kim S."/>
            <person name="Heo J."/>
            <person name="Kwon S.-W."/>
        </authorList>
    </citation>
    <scope>NUCLEOTIDE SEQUENCE [LARGE SCALE GENOMIC DNA]</scope>
    <source>
        <strain evidence="2 3">KACC 18744</strain>
    </source>
</reference>
<name>A0AAX3M5M1_9BACL</name>
<dbReference type="RefSeq" id="WP_273615440.1">
    <property type="nucleotide sequence ID" value="NZ_CP117416.1"/>
</dbReference>
<dbReference type="EMBL" id="CP117416">
    <property type="protein sequence ID" value="WCT57202.1"/>
    <property type="molecule type" value="Genomic_DNA"/>
</dbReference>
<feature type="chain" id="PRO_5043971160" evidence="1">
    <location>
        <begin position="31"/>
        <end position="144"/>
    </location>
</feature>
<keyword evidence="3" id="KW-1185">Reference proteome</keyword>
<evidence type="ECO:0000313" key="2">
    <source>
        <dbReference type="EMBL" id="WCT57202.1"/>
    </source>
</evidence>
<organism evidence="2 3">
    <name type="scientific">Paenibacillus kyungheensis</name>
    <dbReference type="NCBI Taxonomy" id="1452732"/>
    <lineage>
        <taxon>Bacteria</taxon>
        <taxon>Bacillati</taxon>
        <taxon>Bacillota</taxon>
        <taxon>Bacilli</taxon>
        <taxon>Bacillales</taxon>
        <taxon>Paenibacillaceae</taxon>
        <taxon>Paenibacillus</taxon>
    </lineage>
</organism>
<evidence type="ECO:0000256" key="1">
    <source>
        <dbReference type="SAM" id="SignalP"/>
    </source>
</evidence>